<keyword evidence="4 7" id="KW-0812">Transmembrane</keyword>
<keyword evidence="5 7" id="KW-1133">Transmembrane helix</keyword>
<feature type="transmembrane region" description="Helical" evidence="7">
    <location>
        <begin position="230"/>
        <end position="251"/>
    </location>
</feature>
<dbReference type="CDD" id="cd06261">
    <property type="entry name" value="TM_PBP2"/>
    <property type="match status" value="1"/>
</dbReference>
<evidence type="ECO:0000256" key="5">
    <source>
        <dbReference type="ARBA" id="ARBA00022989"/>
    </source>
</evidence>
<dbReference type="Proteomes" id="UP001524473">
    <property type="component" value="Unassembled WGS sequence"/>
</dbReference>
<proteinExistence type="inferred from homology"/>
<evidence type="ECO:0000313" key="9">
    <source>
        <dbReference type="EMBL" id="MCQ4839522.1"/>
    </source>
</evidence>
<evidence type="ECO:0000256" key="2">
    <source>
        <dbReference type="ARBA" id="ARBA00022448"/>
    </source>
</evidence>
<evidence type="ECO:0000259" key="8">
    <source>
        <dbReference type="PROSITE" id="PS50928"/>
    </source>
</evidence>
<dbReference type="PANTHER" id="PTHR43227">
    <property type="entry name" value="BLL4140 PROTEIN"/>
    <property type="match status" value="1"/>
</dbReference>
<evidence type="ECO:0000256" key="7">
    <source>
        <dbReference type="RuleBase" id="RU363032"/>
    </source>
</evidence>
<evidence type="ECO:0000256" key="4">
    <source>
        <dbReference type="ARBA" id="ARBA00022692"/>
    </source>
</evidence>
<evidence type="ECO:0000313" key="10">
    <source>
        <dbReference type="Proteomes" id="UP001524473"/>
    </source>
</evidence>
<dbReference type="InterPro" id="IPR050809">
    <property type="entry name" value="UgpAE/MalFG_permease"/>
</dbReference>
<name>A0ABT1RXV6_9FIRM</name>
<comment type="caution">
    <text evidence="9">The sequence shown here is derived from an EMBL/GenBank/DDBJ whole genome shotgun (WGS) entry which is preliminary data.</text>
</comment>
<feature type="transmembrane region" description="Helical" evidence="7">
    <location>
        <begin position="94"/>
        <end position="113"/>
    </location>
</feature>
<organism evidence="9 10">
    <name type="scientific">Neglectibacter timonensis</name>
    <dbReference type="NCBI Taxonomy" id="1776382"/>
    <lineage>
        <taxon>Bacteria</taxon>
        <taxon>Bacillati</taxon>
        <taxon>Bacillota</taxon>
        <taxon>Clostridia</taxon>
        <taxon>Eubacteriales</taxon>
        <taxon>Oscillospiraceae</taxon>
        <taxon>Neglectibacter</taxon>
    </lineage>
</organism>
<sequence>MAAKIVGQKLSAKDKFRKNCKGIRRNWQLYLLLVPAVVLLFCFTYIPMYGIQIAFKDFVPKLGIEGSKWVGFEHFQTFFNSFQVKSLFTNTITLSLYSLIAGFPFPIILALMMNQIRVKRFKQTLQVVTYLPHFISTVVMVGIMLIVLSPSSGLFGNIARMFGVIDPPNLMGQAGAFQSIYVWSDVWQHAGWDSIIYIAALAAVDPSLYEAATVDGAGKWQKIKYIDIPFLLPTAVILLIMRAGNIMNVGFEKVYLMQNPLNTMVSEIIATYVYKIGIISNQYSLSAAVGLFNNVINFILLLLVNQVSKKMGDTSLF</sequence>
<dbReference type="InterPro" id="IPR035906">
    <property type="entry name" value="MetI-like_sf"/>
</dbReference>
<dbReference type="PANTHER" id="PTHR43227:SF11">
    <property type="entry name" value="BLL4140 PROTEIN"/>
    <property type="match status" value="1"/>
</dbReference>
<dbReference type="Gene3D" id="1.10.3720.10">
    <property type="entry name" value="MetI-like"/>
    <property type="match status" value="1"/>
</dbReference>
<feature type="domain" description="ABC transmembrane type-1" evidence="8">
    <location>
        <begin position="88"/>
        <end position="304"/>
    </location>
</feature>
<dbReference type="SUPFAM" id="SSF161098">
    <property type="entry name" value="MetI-like"/>
    <property type="match status" value="1"/>
</dbReference>
<keyword evidence="6 7" id="KW-0472">Membrane</keyword>
<gene>
    <name evidence="9" type="ORF">NE695_06270</name>
</gene>
<evidence type="ECO:0000256" key="3">
    <source>
        <dbReference type="ARBA" id="ARBA00022475"/>
    </source>
</evidence>
<dbReference type="InterPro" id="IPR000515">
    <property type="entry name" value="MetI-like"/>
</dbReference>
<keyword evidence="3" id="KW-1003">Cell membrane</keyword>
<comment type="subcellular location">
    <subcellularLocation>
        <location evidence="1 7">Cell membrane</location>
        <topology evidence="1 7">Multi-pass membrane protein</topology>
    </subcellularLocation>
</comment>
<keyword evidence="2 7" id="KW-0813">Transport</keyword>
<feature type="transmembrane region" description="Helical" evidence="7">
    <location>
        <begin position="27"/>
        <end position="46"/>
    </location>
</feature>
<evidence type="ECO:0000256" key="6">
    <source>
        <dbReference type="ARBA" id="ARBA00023136"/>
    </source>
</evidence>
<protein>
    <submittedName>
        <fullName evidence="9">ABC transporter permease subunit</fullName>
    </submittedName>
</protein>
<dbReference type="Pfam" id="PF00528">
    <property type="entry name" value="BPD_transp_1"/>
    <property type="match status" value="1"/>
</dbReference>
<dbReference type="RefSeq" id="WP_066864589.1">
    <property type="nucleotide sequence ID" value="NZ_CABKVV010000014.1"/>
</dbReference>
<dbReference type="PROSITE" id="PS50928">
    <property type="entry name" value="ABC_TM1"/>
    <property type="match status" value="1"/>
</dbReference>
<dbReference type="EMBL" id="JANFZH010000011">
    <property type="protein sequence ID" value="MCQ4839522.1"/>
    <property type="molecule type" value="Genomic_DNA"/>
</dbReference>
<dbReference type="GeneID" id="90532613"/>
<evidence type="ECO:0000256" key="1">
    <source>
        <dbReference type="ARBA" id="ARBA00004651"/>
    </source>
</evidence>
<keyword evidence="10" id="KW-1185">Reference proteome</keyword>
<feature type="transmembrane region" description="Helical" evidence="7">
    <location>
        <begin position="125"/>
        <end position="148"/>
    </location>
</feature>
<feature type="transmembrane region" description="Helical" evidence="7">
    <location>
        <begin position="283"/>
        <end position="304"/>
    </location>
</feature>
<comment type="similarity">
    <text evidence="7">Belongs to the binding-protein-dependent transport system permease family.</text>
</comment>
<accession>A0ABT1RXV6</accession>
<reference evidence="9 10" key="1">
    <citation type="submission" date="2022-06" db="EMBL/GenBank/DDBJ databases">
        <title>Isolation of gut microbiota from human fecal samples.</title>
        <authorList>
            <person name="Pamer E.G."/>
            <person name="Barat B."/>
            <person name="Waligurski E."/>
            <person name="Medina S."/>
            <person name="Paddock L."/>
            <person name="Mostad J."/>
        </authorList>
    </citation>
    <scope>NUCLEOTIDE SEQUENCE [LARGE SCALE GENOMIC DNA]</scope>
    <source>
        <strain evidence="9 10">DFI.9.73</strain>
    </source>
</reference>